<accession>A0A4R3KH70</accession>
<dbReference type="RefSeq" id="WP_165920822.1">
    <property type="nucleotide sequence ID" value="NZ_DAIRMY010000021.1"/>
</dbReference>
<feature type="domain" description="HAMP" evidence="6">
    <location>
        <begin position="272"/>
        <end position="318"/>
    </location>
</feature>
<dbReference type="CDD" id="cd06225">
    <property type="entry name" value="HAMP"/>
    <property type="match status" value="1"/>
</dbReference>
<dbReference type="AlphaFoldDB" id="A0A4R3KH70"/>
<dbReference type="EMBL" id="SLZZ01000001">
    <property type="protein sequence ID" value="TCS82626.1"/>
    <property type="molecule type" value="Genomic_DNA"/>
</dbReference>
<keyword evidence="4" id="KW-0812">Transmembrane</keyword>
<organism evidence="7 8">
    <name type="scientific">Muricomes intestini</name>
    <dbReference type="NCBI Taxonomy" id="1796634"/>
    <lineage>
        <taxon>Bacteria</taxon>
        <taxon>Bacillati</taxon>
        <taxon>Bacillota</taxon>
        <taxon>Clostridia</taxon>
        <taxon>Lachnospirales</taxon>
        <taxon>Lachnospiraceae</taxon>
        <taxon>Muricomes</taxon>
    </lineage>
</organism>
<keyword evidence="8" id="KW-1185">Reference proteome</keyword>
<comment type="caution">
    <text evidence="7">The sequence shown here is derived from an EMBL/GenBank/DDBJ whole genome shotgun (WGS) entry which is preliminary data.</text>
</comment>
<sequence>MQSLKRKLTLNILTLVIITSLSTAIIGIYESFKTTDKIIQKQVEDQLAAADNMLSVQLAEQFGALSLDSDGVLIDENNHKIEGNYEAIDLISKKMNVVATVFAKDGSDFKRVLTTIKDENGERVVGTKLDTAEDAYKKVLSGDTYFGEAAILGSQYMTQYTPLYDSGRQIIGIYFVGIPMDTVNNIHNNGLRSVITIVSILMVFVLIAILVVTNIVSSNIVKPIRQITAAATRIAEGDFDVELAVSSKDEIGQLAKSFQLTIGQLNNYQSYIDEISHALELISGGDFTVELHKEYEGQFQKLKIHMQTMLMNLNAMLAQIHNSAEQVNSGSAQIANTSQSLSQGATEQASSVEQLSASIEQITEQITQNAENSKSAYKKATLAGTEMHTGNDEMQNMVIAMEQIAQQSNQISSIIKMIDDIAFQTNILALNAAIEAARAGEAGKGFSVVADEVRNLAGKSAKAAKDTASLIDAATEAIDKAALIAAATAELLQKSEDTTNESVALINKIADASQMQSVAITQINQGIEQISSVIQANAATSEENAAASQELSSQADILEELIAKIKRDKQREYSSFT</sequence>
<dbReference type="SMART" id="SM00283">
    <property type="entry name" value="MA"/>
    <property type="match status" value="1"/>
</dbReference>
<evidence type="ECO:0000256" key="2">
    <source>
        <dbReference type="ARBA" id="ARBA00029447"/>
    </source>
</evidence>
<dbReference type="GO" id="GO:0005886">
    <property type="term" value="C:plasma membrane"/>
    <property type="evidence" value="ECO:0007669"/>
    <property type="project" value="TreeGrafter"/>
</dbReference>
<feature type="domain" description="Methyl-accepting transducer" evidence="5">
    <location>
        <begin position="323"/>
        <end position="552"/>
    </location>
</feature>
<keyword evidence="3" id="KW-0807">Transducer</keyword>
<protein>
    <submittedName>
        <fullName evidence="7">Methyl-accepting chemotaxis protein</fullName>
    </submittedName>
</protein>
<feature type="domain" description="HAMP" evidence="6">
    <location>
        <begin position="218"/>
        <end position="270"/>
    </location>
</feature>
<dbReference type="InterPro" id="IPR051310">
    <property type="entry name" value="MCP_chemotaxis"/>
</dbReference>
<feature type="transmembrane region" description="Helical" evidence="4">
    <location>
        <begin position="194"/>
        <end position="216"/>
    </location>
</feature>
<keyword evidence="4" id="KW-1133">Transmembrane helix</keyword>
<dbReference type="Pfam" id="PF00015">
    <property type="entry name" value="MCPsignal"/>
    <property type="match status" value="1"/>
</dbReference>
<dbReference type="PANTHER" id="PTHR43531">
    <property type="entry name" value="PROTEIN ICFG"/>
    <property type="match status" value="1"/>
</dbReference>
<dbReference type="GO" id="GO:0004888">
    <property type="term" value="F:transmembrane signaling receptor activity"/>
    <property type="evidence" value="ECO:0007669"/>
    <property type="project" value="TreeGrafter"/>
</dbReference>
<feature type="transmembrane region" description="Helical" evidence="4">
    <location>
        <begin position="12"/>
        <end position="32"/>
    </location>
</feature>
<dbReference type="SUPFAM" id="SSF58104">
    <property type="entry name" value="Methyl-accepting chemotaxis protein (MCP) signaling domain"/>
    <property type="match status" value="1"/>
</dbReference>
<dbReference type="Gene3D" id="6.10.340.10">
    <property type="match status" value="1"/>
</dbReference>
<dbReference type="GO" id="GO:0006935">
    <property type="term" value="P:chemotaxis"/>
    <property type="evidence" value="ECO:0007669"/>
    <property type="project" value="UniProtKB-KW"/>
</dbReference>
<keyword evidence="4" id="KW-0472">Membrane</keyword>
<name>A0A4R3KH70_9FIRM</name>
<dbReference type="Proteomes" id="UP000295726">
    <property type="component" value="Unassembled WGS sequence"/>
</dbReference>
<evidence type="ECO:0000259" key="5">
    <source>
        <dbReference type="PROSITE" id="PS50111"/>
    </source>
</evidence>
<dbReference type="Pfam" id="PF00672">
    <property type="entry name" value="HAMP"/>
    <property type="match status" value="1"/>
</dbReference>
<proteinExistence type="inferred from homology"/>
<evidence type="ECO:0000259" key="6">
    <source>
        <dbReference type="PROSITE" id="PS50885"/>
    </source>
</evidence>
<evidence type="ECO:0000313" key="8">
    <source>
        <dbReference type="Proteomes" id="UP000295726"/>
    </source>
</evidence>
<dbReference type="InterPro" id="IPR033462">
    <property type="entry name" value="Cache_3-Cache_2"/>
</dbReference>
<evidence type="ECO:0000256" key="4">
    <source>
        <dbReference type="SAM" id="Phobius"/>
    </source>
</evidence>
<evidence type="ECO:0000313" key="7">
    <source>
        <dbReference type="EMBL" id="TCS82626.1"/>
    </source>
</evidence>
<gene>
    <name evidence="7" type="ORF">EDD59_10123</name>
</gene>
<dbReference type="Pfam" id="PF17201">
    <property type="entry name" value="Cache_3-Cache_2"/>
    <property type="match status" value="1"/>
</dbReference>
<dbReference type="PROSITE" id="PS50111">
    <property type="entry name" value="CHEMOTAXIS_TRANSDUC_2"/>
    <property type="match status" value="1"/>
</dbReference>
<dbReference type="Gene3D" id="1.10.287.950">
    <property type="entry name" value="Methyl-accepting chemotaxis protein"/>
    <property type="match status" value="1"/>
</dbReference>
<dbReference type="InterPro" id="IPR029151">
    <property type="entry name" value="Sensor-like_sf"/>
</dbReference>
<reference evidence="7 8" key="1">
    <citation type="submission" date="2019-03" db="EMBL/GenBank/DDBJ databases">
        <title>Genomic Encyclopedia of Type Strains, Phase IV (KMG-IV): sequencing the most valuable type-strain genomes for metagenomic binning, comparative biology and taxonomic classification.</title>
        <authorList>
            <person name="Goeker M."/>
        </authorList>
    </citation>
    <scope>NUCLEOTIDE SEQUENCE [LARGE SCALE GENOMIC DNA]</scope>
    <source>
        <strain evidence="7 8">DSM 29489</strain>
    </source>
</reference>
<keyword evidence="1" id="KW-0145">Chemotaxis</keyword>
<comment type="similarity">
    <text evidence="2">Belongs to the methyl-accepting chemotaxis (MCP) protein family.</text>
</comment>
<dbReference type="SUPFAM" id="SSF103190">
    <property type="entry name" value="Sensory domain-like"/>
    <property type="match status" value="1"/>
</dbReference>
<dbReference type="InterPro" id="IPR004089">
    <property type="entry name" value="MCPsignal_dom"/>
</dbReference>
<dbReference type="SMART" id="SM00304">
    <property type="entry name" value="HAMP"/>
    <property type="match status" value="1"/>
</dbReference>
<evidence type="ECO:0000256" key="1">
    <source>
        <dbReference type="ARBA" id="ARBA00022500"/>
    </source>
</evidence>
<evidence type="ECO:0000256" key="3">
    <source>
        <dbReference type="PROSITE-ProRule" id="PRU00284"/>
    </source>
</evidence>
<dbReference type="CDD" id="cd11386">
    <property type="entry name" value="MCP_signal"/>
    <property type="match status" value="1"/>
</dbReference>
<dbReference type="PROSITE" id="PS50885">
    <property type="entry name" value="HAMP"/>
    <property type="match status" value="2"/>
</dbReference>
<dbReference type="InterPro" id="IPR003660">
    <property type="entry name" value="HAMP_dom"/>
</dbReference>
<dbReference type="GO" id="GO:0007165">
    <property type="term" value="P:signal transduction"/>
    <property type="evidence" value="ECO:0007669"/>
    <property type="project" value="UniProtKB-KW"/>
</dbReference>
<dbReference type="PANTHER" id="PTHR43531:SF11">
    <property type="entry name" value="METHYL-ACCEPTING CHEMOTAXIS PROTEIN 3"/>
    <property type="match status" value="1"/>
</dbReference>
<dbReference type="SUPFAM" id="SSF158472">
    <property type="entry name" value="HAMP domain-like"/>
    <property type="match status" value="1"/>
</dbReference>